<name>A0ACB9EUU8_9ASTR</name>
<dbReference type="Proteomes" id="UP001056120">
    <property type="component" value="Linkage Group LG17"/>
</dbReference>
<evidence type="ECO:0000313" key="1">
    <source>
        <dbReference type="EMBL" id="KAI3762395.1"/>
    </source>
</evidence>
<evidence type="ECO:0000313" key="2">
    <source>
        <dbReference type="Proteomes" id="UP001056120"/>
    </source>
</evidence>
<dbReference type="EMBL" id="CM042034">
    <property type="protein sequence ID" value="KAI3762395.1"/>
    <property type="molecule type" value="Genomic_DNA"/>
</dbReference>
<sequence>MDHLPRSGSRHHPPPAGKQPPATSPPFTTTSSNKSHTFTKSRSISTTRTINYKEPEVNPMTTNTTVTSPAAKKKAAQDGGIKNLPRKKPTSPSAWALSPGRVAPCPSPVAVQPPTPGGRSRTTGGGISGVLNSGLQMLELKPPCPPLKRWQRCSCSRIEAKNFEAVGRVVRKLTAASVNIPMVHDSKGDVSVVCDLLDTATMLLASIESMITKLSYQAEKSCYLLTELSIIAKQEHESLAELQTWMNVVALLKVTN</sequence>
<comment type="caution">
    <text evidence="1">The sequence shown here is derived from an EMBL/GenBank/DDBJ whole genome shotgun (WGS) entry which is preliminary data.</text>
</comment>
<keyword evidence="2" id="KW-1185">Reference proteome</keyword>
<protein>
    <submittedName>
        <fullName evidence="1">Uncharacterized protein</fullName>
    </submittedName>
</protein>
<reference evidence="1 2" key="2">
    <citation type="journal article" date="2022" name="Mol. Ecol. Resour.">
        <title>The genomes of chicory, endive, great burdock and yacon provide insights into Asteraceae paleo-polyploidization history and plant inulin production.</title>
        <authorList>
            <person name="Fan W."/>
            <person name="Wang S."/>
            <person name="Wang H."/>
            <person name="Wang A."/>
            <person name="Jiang F."/>
            <person name="Liu H."/>
            <person name="Zhao H."/>
            <person name="Xu D."/>
            <person name="Zhang Y."/>
        </authorList>
    </citation>
    <scope>NUCLEOTIDE SEQUENCE [LARGE SCALE GENOMIC DNA]</scope>
    <source>
        <strain evidence="2">cv. Yunnan</strain>
        <tissue evidence="1">Leaves</tissue>
    </source>
</reference>
<proteinExistence type="predicted"/>
<organism evidence="1 2">
    <name type="scientific">Smallanthus sonchifolius</name>
    <dbReference type="NCBI Taxonomy" id="185202"/>
    <lineage>
        <taxon>Eukaryota</taxon>
        <taxon>Viridiplantae</taxon>
        <taxon>Streptophyta</taxon>
        <taxon>Embryophyta</taxon>
        <taxon>Tracheophyta</taxon>
        <taxon>Spermatophyta</taxon>
        <taxon>Magnoliopsida</taxon>
        <taxon>eudicotyledons</taxon>
        <taxon>Gunneridae</taxon>
        <taxon>Pentapetalae</taxon>
        <taxon>asterids</taxon>
        <taxon>campanulids</taxon>
        <taxon>Asterales</taxon>
        <taxon>Asteraceae</taxon>
        <taxon>Asteroideae</taxon>
        <taxon>Heliantheae alliance</taxon>
        <taxon>Millerieae</taxon>
        <taxon>Smallanthus</taxon>
    </lineage>
</organism>
<reference evidence="2" key="1">
    <citation type="journal article" date="2022" name="Mol. Ecol. Resour.">
        <title>The genomes of chicory, endive, great burdock and yacon provide insights into Asteraceae palaeo-polyploidization history and plant inulin production.</title>
        <authorList>
            <person name="Fan W."/>
            <person name="Wang S."/>
            <person name="Wang H."/>
            <person name="Wang A."/>
            <person name="Jiang F."/>
            <person name="Liu H."/>
            <person name="Zhao H."/>
            <person name="Xu D."/>
            <person name="Zhang Y."/>
        </authorList>
    </citation>
    <scope>NUCLEOTIDE SEQUENCE [LARGE SCALE GENOMIC DNA]</scope>
    <source>
        <strain evidence="2">cv. Yunnan</strain>
    </source>
</reference>
<accession>A0ACB9EUU8</accession>
<gene>
    <name evidence="1" type="ORF">L1987_52825</name>
</gene>